<reference evidence="5" key="1">
    <citation type="submission" date="2018-05" db="EMBL/GenBank/DDBJ databases">
        <authorList>
            <person name="Lanie J.A."/>
            <person name="Ng W.-L."/>
            <person name="Kazmierczak K.M."/>
            <person name="Andrzejewski T.M."/>
            <person name="Davidsen T.M."/>
            <person name="Wayne K.J."/>
            <person name="Tettelin H."/>
            <person name="Glass J.I."/>
            <person name="Rusch D."/>
            <person name="Podicherti R."/>
            <person name="Tsui H.-C.T."/>
            <person name="Winkler M.E."/>
        </authorList>
    </citation>
    <scope>NUCLEOTIDE SEQUENCE</scope>
</reference>
<evidence type="ECO:0000256" key="1">
    <source>
        <dbReference type="ARBA" id="ARBA00005568"/>
    </source>
</evidence>
<sequence>MRHMRRALVVTLMVTAMDVVLEPASAQEVGPVNRIIDRLQQDRPAIGTFTRTANPDLDFVVIDTQYGEFDIGAVEQALARMQTGNGAPTAAPIVRIPYEARESPQTVVGQVLDAGVFGVMFPDIETKEQAATAISSMRFVQPAGAHGETPPGLREFVPGSAPEFWGLSDREYQSRADVWPLDQSGALIAMLQIESLTAVDHLDDILDVPGIGAIFLGPTDLAESIGATGPNAPRVEALVQRVLGVCLERNVPCGYPIVARTPEDAERETARRLNEGFKVLAVMTVSR</sequence>
<dbReference type="GO" id="GO:0046872">
    <property type="term" value="F:metal ion binding"/>
    <property type="evidence" value="ECO:0007669"/>
    <property type="project" value="UniProtKB-KW"/>
</dbReference>
<organism evidence="5">
    <name type="scientific">marine metagenome</name>
    <dbReference type="NCBI Taxonomy" id="408172"/>
    <lineage>
        <taxon>unclassified sequences</taxon>
        <taxon>metagenomes</taxon>
        <taxon>ecological metagenomes</taxon>
    </lineage>
</organism>
<proteinExistence type="inferred from homology"/>
<evidence type="ECO:0000313" key="5">
    <source>
        <dbReference type="EMBL" id="SVA25166.1"/>
    </source>
</evidence>
<dbReference type="GO" id="GO:0005737">
    <property type="term" value="C:cytoplasm"/>
    <property type="evidence" value="ECO:0007669"/>
    <property type="project" value="TreeGrafter"/>
</dbReference>
<evidence type="ECO:0000259" key="4">
    <source>
        <dbReference type="Pfam" id="PF03328"/>
    </source>
</evidence>
<dbReference type="InterPro" id="IPR040442">
    <property type="entry name" value="Pyrv_kinase-like_dom_sf"/>
</dbReference>
<feature type="domain" description="HpcH/HpaI aldolase/citrate lyase" evidence="4">
    <location>
        <begin position="58"/>
        <end position="251"/>
    </location>
</feature>
<keyword evidence="3" id="KW-0456">Lyase</keyword>
<dbReference type="AlphaFoldDB" id="A0A381UAB5"/>
<dbReference type="PANTHER" id="PTHR30502">
    <property type="entry name" value="2-KETO-3-DEOXY-L-RHAMNONATE ALDOLASE"/>
    <property type="match status" value="1"/>
</dbReference>
<dbReference type="InterPro" id="IPR050251">
    <property type="entry name" value="HpcH-HpaI_aldolase"/>
</dbReference>
<evidence type="ECO:0000256" key="2">
    <source>
        <dbReference type="ARBA" id="ARBA00022723"/>
    </source>
</evidence>
<accession>A0A381UAB5</accession>
<dbReference type="Gene3D" id="3.20.20.60">
    <property type="entry name" value="Phosphoenolpyruvate-binding domains"/>
    <property type="match status" value="1"/>
</dbReference>
<dbReference type="InterPro" id="IPR015813">
    <property type="entry name" value="Pyrv/PenolPyrv_kinase-like_dom"/>
</dbReference>
<dbReference type="PANTHER" id="PTHR30502:SF0">
    <property type="entry name" value="PHOSPHOENOLPYRUVATE CARBOXYLASE FAMILY PROTEIN"/>
    <property type="match status" value="1"/>
</dbReference>
<comment type="similarity">
    <text evidence="1">Belongs to the HpcH/HpaI aldolase family.</text>
</comment>
<name>A0A381UAB5_9ZZZZ</name>
<dbReference type="EMBL" id="UINC01006051">
    <property type="protein sequence ID" value="SVA25166.1"/>
    <property type="molecule type" value="Genomic_DNA"/>
</dbReference>
<keyword evidence="2" id="KW-0479">Metal-binding</keyword>
<dbReference type="SUPFAM" id="SSF51621">
    <property type="entry name" value="Phosphoenolpyruvate/pyruvate domain"/>
    <property type="match status" value="1"/>
</dbReference>
<dbReference type="Pfam" id="PF03328">
    <property type="entry name" value="HpcH_HpaI"/>
    <property type="match status" value="1"/>
</dbReference>
<dbReference type="InterPro" id="IPR005000">
    <property type="entry name" value="Aldolase/citrate-lyase_domain"/>
</dbReference>
<protein>
    <recommendedName>
        <fullName evidence="4">HpcH/HpaI aldolase/citrate lyase domain-containing protein</fullName>
    </recommendedName>
</protein>
<evidence type="ECO:0000256" key="3">
    <source>
        <dbReference type="ARBA" id="ARBA00023239"/>
    </source>
</evidence>
<dbReference type="GO" id="GO:0016832">
    <property type="term" value="F:aldehyde-lyase activity"/>
    <property type="evidence" value="ECO:0007669"/>
    <property type="project" value="TreeGrafter"/>
</dbReference>
<gene>
    <name evidence="5" type="ORF">METZ01_LOCUS78020</name>
</gene>